<evidence type="ECO:0000259" key="1">
    <source>
        <dbReference type="Pfam" id="PF05050"/>
    </source>
</evidence>
<dbReference type="GO" id="GO:0032259">
    <property type="term" value="P:methylation"/>
    <property type="evidence" value="ECO:0007669"/>
    <property type="project" value="UniProtKB-KW"/>
</dbReference>
<dbReference type="InterPro" id="IPR029063">
    <property type="entry name" value="SAM-dependent_MTases_sf"/>
</dbReference>
<dbReference type="PANTHER" id="PTHR34203">
    <property type="entry name" value="METHYLTRANSFERASE, FKBM FAMILY PROTEIN"/>
    <property type="match status" value="1"/>
</dbReference>
<keyword evidence="2" id="KW-0489">Methyltransferase</keyword>
<dbReference type="EMBL" id="QNRR01000001">
    <property type="protein sequence ID" value="RBP48118.1"/>
    <property type="molecule type" value="Genomic_DNA"/>
</dbReference>
<keyword evidence="2" id="KW-0808">Transferase</keyword>
<dbReference type="NCBIfam" id="TIGR01444">
    <property type="entry name" value="fkbM_fam"/>
    <property type="match status" value="1"/>
</dbReference>
<gene>
    <name evidence="2" type="ORF">DES53_101918</name>
</gene>
<keyword evidence="3" id="KW-1185">Reference proteome</keyword>
<comment type="caution">
    <text evidence="2">The sequence shown here is derived from an EMBL/GenBank/DDBJ whole genome shotgun (WGS) entry which is preliminary data.</text>
</comment>
<dbReference type="Pfam" id="PF05050">
    <property type="entry name" value="Methyltransf_21"/>
    <property type="match status" value="1"/>
</dbReference>
<feature type="domain" description="Methyltransferase FkbM" evidence="1">
    <location>
        <begin position="92"/>
        <end position="250"/>
    </location>
</feature>
<reference evidence="2 3" key="1">
    <citation type="submission" date="2018-06" db="EMBL/GenBank/DDBJ databases">
        <title>Genomic Encyclopedia of Type Strains, Phase IV (KMG-IV): sequencing the most valuable type-strain genomes for metagenomic binning, comparative biology and taxonomic classification.</title>
        <authorList>
            <person name="Goeker M."/>
        </authorList>
    </citation>
    <scope>NUCLEOTIDE SEQUENCE [LARGE SCALE GENOMIC DNA]</scope>
    <source>
        <strain evidence="2 3">DSM 25532</strain>
    </source>
</reference>
<dbReference type="Proteomes" id="UP000253426">
    <property type="component" value="Unassembled WGS sequence"/>
</dbReference>
<dbReference type="InterPro" id="IPR006342">
    <property type="entry name" value="FkbM_mtfrase"/>
</dbReference>
<dbReference type="GO" id="GO:0008168">
    <property type="term" value="F:methyltransferase activity"/>
    <property type="evidence" value="ECO:0007669"/>
    <property type="project" value="UniProtKB-KW"/>
</dbReference>
<dbReference type="SUPFAM" id="SSF53335">
    <property type="entry name" value="S-adenosyl-L-methionine-dependent methyltransferases"/>
    <property type="match status" value="1"/>
</dbReference>
<proteinExistence type="predicted"/>
<evidence type="ECO:0000313" key="2">
    <source>
        <dbReference type="EMBL" id="RBP48118.1"/>
    </source>
</evidence>
<accession>A0A366HXS0</accession>
<sequence>MIRYLRQPIELKRALQAIWAFPFPKDLRRRLCREYVNLFVLGRVDKTRKTASLAGMEMSYCSLETLKYLFYEIFMRQSYYFKAHREDPVILDCGSNIGMALVYFKCLYPKARITAFEPQPSAFQCLEETIRRNNLADVTAHAKALANETGEIAFYTKDESPGSLLASRMKERTSERCQMVPAAKLSDHMSGPVDFLKLDIEGGEQDVLVDLVESGKIQLIEQMVIEYHHHIVPEQDTMTAFLGMLESAGFGYQIEGKLQRPFRRGHFQDVCIYAYRKSATRAA</sequence>
<name>A0A366HXS0_9BACT</name>
<dbReference type="RefSeq" id="WP_170156854.1">
    <property type="nucleotide sequence ID" value="NZ_QNRR01000001.1"/>
</dbReference>
<evidence type="ECO:0000313" key="3">
    <source>
        <dbReference type="Proteomes" id="UP000253426"/>
    </source>
</evidence>
<dbReference type="AlphaFoldDB" id="A0A366HXS0"/>
<organism evidence="2 3">
    <name type="scientific">Roseimicrobium gellanilyticum</name>
    <dbReference type="NCBI Taxonomy" id="748857"/>
    <lineage>
        <taxon>Bacteria</taxon>
        <taxon>Pseudomonadati</taxon>
        <taxon>Verrucomicrobiota</taxon>
        <taxon>Verrucomicrobiia</taxon>
        <taxon>Verrucomicrobiales</taxon>
        <taxon>Verrucomicrobiaceae</taxon>
        <taxon>Roseimicrobium</taxon>
    </lineage>
</organism>
<dbReference type="PANTHER" id="PTHR34203:SF15">
    <property type="entry name" value="SLL1173 PROTEIN"/>
    <property type="match status" value="1"/>
</dbReference>
<dbReference type="InterPro" id="IPR052514">
    <property type="entry name" value="SAM-dependent_MTase"/>
</dbReference>
<dbReference type="Gene3D" id="3.40.50.150">
    <property type="entry name" value="Vaccinia Virus protein VP39"/>
    <property type="match status" value="1"/>
</dbReference>
<protein>
    <submittedName>
        <fullName evidence="2">FkbM family methyltransferase</fullName>
    </submittedName>
</protein>